<accession>A0A7W6EA78</accession>
<dbReference type="Proteomes" id="UP000530268">
    <property type="component" value="Unassembled WGS sequence"/>
</dbReference>
<keyword evidence="3" id="KW-1185">Reference proteome</keyword>
<dbReference type="RefSeq" id="WP_184566316.1">
    <property type="nucleotide sequence ID" value="NZ_JACIEI010000009.1"/>
</dbReference>
<proteinExistence type="predicted"/>
<organism evidence="2 3">
    <name type="scientific">Sulfitobacter undariae</name>
    <dbReference type="NCBI Taxonomy" id="1563671"/>
    <lineage>
        <taxon>Bacteria</taxon>
        <taxon>Pseudomonadati</taxon>
        <taxon>Pseudomonadota</taxon>
        <taxon>Alphaproteobacteria</taxon>
        <taxon>Rhodobacterales</taxon>
        <taxon>Roseobacteraceae</taxon>
        <taxon>Sulfitobacter</taxon>
    </lineage>
</organism>
<keyword evidence="1" id="KW-0732">Signal</keyword>
<protein>
    <submittedName>
        <fullName evidence="2">P pilus assembly chaperone PapD</fullName>
    </submittedName>
</protein>
<evidence type="ECO:0000313" key="2">
    <source>
        <dbReference type="EMBL" id="MBB3994890.1"/>
    </source>
</evidence>
<sequence>MKLQLTASALILALAGTASFAQGMEGQRIGYHDAATSVAINAGNGTASVVTVEKYDASKDNGNLRAEDLSESTVTVYATPRENLKDGPFSR</sequence>
<evidence type="ECO:0000256" key="1">
    <source>
        <dbReference type="SAM" id="SignalP"/>
    </source>
</evidence>
<dbReference type="AlphaFoldDB" id="A0A7W6EA78"/>
<evidence type="ECO:0000313" key="3">
    <source>
        <dbReference type="Proteomes" id="UP000530268"/>
    </source>
</evidence>
<feature type="chain" id="PRO_5030557754" evidence="1">
    <location>
        <begin position="24"/>
        <end position="91"/>
    </location>
</feature>
<reference evidence="2 3" key="1">
    <citation type="submission" date="2020-08" db="EMBL/GenBank/DDBJ databases">
        <title>Genomic Encyclopedia of Type Strains, Phase IV (KMG-IV): sequencing the most valuable type-strain genomes for metagenomic binning, comparative biology and taxonomic classification.</title>
        <authorList>
            <person name="Goeker M."/>
        </authorList>
    </citation>
    <scope>NUCLEOTIDE SEQUENCE [LARGE SCALE GENOMIC DNA]</scope>
    <source>
        <strain evidence="2 3">DSM 102234</strain>
    </source>
</reference>
<gene>
    <name evidence="2" type="ORF">GGR95_002540</name>
</gene>
<comment type="caution">
    <text evidence="2">The sequence shown here is derived from an EMBL/GenBank/DDBJ whole genome shotgun (WGS) entry which is preliminary data.</text>
</comment>
<dbReference type="EMBL" id="JACIEI010000009">
    <property type="protein sequence ID" value="MBB3994890.1"/>
    <property type="molecule type" value="Genomic_DNA"/>
</dbReference>
<name>A0A7W6EA78_9RHOB</name>
<feature type="signal peptide" evidence="1">
    <location>
        <begin position="1"/>
        <end position="23"/>
    </location>
</feature>